<dbReference type="SUPFAM" id="SSF47413">
    <property type="entry name" value="lambda repressor-like DNA-binding domains"/>
    <property type="match status" value="1"/>
</dbReference>
<gene>
    <name evidence="2" type="ORF">IAA07_04945</name>
</gene>
<dbReference type="GO" id="GO:0003677">
    <property type="term" value="F:DNA binding"/>
    <property type="evidence" value="ECO:0007669"/>
    <property type="project" value="InterPro"/>
</dbReference>
<dbReference type="AlphaFoldDB" id="A0A9D2KN84"/>
<dbReference type="SMART" id="SM00530">
    <property type="entry name" value="HTH_XRE"/>
    <property type="match status" value="1"/>
</dbReference>
<evidence type="ECO:0000313" key="3">
    <source>
        <dbReference type="Proteomes" id="UP000823900"/>
    </source>
</evidence>
<evidence type="ECO:0000259" key="1">
    <source>
        <dbReference type="PROSITE" id="PS50943"/>
    </source>
</evidence>
<name>A0A9D2KN84_9FIRM</name>
<dbReference type="InterPro" id="IPR010982">
    <property type="entry name" value="Lambda_DNA-bd_dom_sf"/>
</dbReference>
<accession>A0A9D2KN84</accession>
<feature type="domain" description="HTH cro/C1-type" evidence="1">
    <location>
        <begin position="8"/>
        <end position="62"/>
    </location>
</feature>
<evidence type="ECO:0000313" key="2">
    <source>
        <dbReference type="EMBL" id="HJA70914.1"/>
    </source>
</evidence>
<dbReference type="Pfam" id="PF01381">
    <property type="entry name" value="HTH_3"/>
    <property type="match status" value="1"/>
</dbReference>
<dbReference type="InterPro" id="IPR001387">
    <property type="entry name" value="Cro/C1-type_HTH"/>
</dbReference>
<dbReference type="Proteomes" id="UP000823900">
    <property type="component" value="Unassembled WGS sequence"/>
</dbReference>
<dbReference type="EMBL" id="DWZA01000047">
    <property type="protein sequence ID" value="HJA70914.1"/>
    <property type="molecule type" value="Genomic_DNA"/>
</dbReference>
<comment type="caution">
    <text evidence="2">The sequence shown here is derived from an EMBL/GenBank/DDBJ whole genome shotgun (WGS) entry which is preliminary data.</text>
</comment>
<dbReference type="Gene3D" id="1.10.260.40">
    <property type="entry name" value="lambda repressor-like DNA-binding domains"/>
    <property type="match status" value="1"/>
</dbReference>
<sequence length="452" mass="51514">MTLFSKLLKHYIESSGYTIYQLSKRSGLNRTSIQKAISEDRLPHLDSLKELEKLLNLTPDEHRLFWESYEQAFYGEALFRQRQSVRRLLASLSCSPLPATNPSSYFPDLHMPQMPENLPSGGKLYQGILSFAPLFRDILDQLCKKEDGSSHQVLASFASMPPSLLFHSLFFRLADETSDLSVSQIVYFIKNPGDSGRPSYNLDLLSLYLPFFFFCGSRYEASYVYRESLTAAFAPELFPSYMIFPDKAVLFSADFQTIWVETDSGMVSHFRRAFFQTKTASSPLAMRLGGIGDLLEQDETFSLPSETRLLFRADSLKEFAHTGILCEKAAPISPRARYRCLKKLEKACLDDSFTICALPSTGFPLSPGLSVILQGTKLLTIGFPDIKKESWYHISISENTIVDSFLDFIDMSLENEEFLSREEILGLVRELLSYMESSKWMLEKLPEPFWQP</sequence>
<organism evidence="2 3">
    <name type="scientific">Candidatus Lachnoclostridium stercoravium</name>
    <dbReference type="NCBI Taxonomy" id="2838633"/>
    <lineage>
        <taxon>Bacteria</taxon>
        <taxon>Bacillati</taxon>
        <taxon>Bacillota</taxon>
        <taxon>Clostridia</taxon>
        <taxon>Lachnospirales</taxon>
        <taxon>Lachnospiraceae</taxon>
    </lineage>
</organism>
<proteinExistence type="predicted"/>
<reference evidence="2" key="1">
    <citation type="journal article" date="2021" name="PeerJ">
        <title>Extensive microbial diversity within the chicken gut microbiome revealed by metagenomics and culture.</title>
        <authorList>
            <person name="Gilroy R."/>
            <person name="Ravi A."/>
            <person name="Getino M."/>
            <person name="Pursley I."/>
            <person name="Horton D.L."/>
            <person name="Alikhan N.F."/>
            <person name="Baker D."/>
            <person name="Gharbi K."/>
            <person name="Hall N."/>
            <person name="Watson M."/>
            <person name="Adriaenssens E.M."/>
            <person name="Foster-Nyarko E."/>
            <person name="Jarju S."/>
            <person name="Secka A."/>
            <person name="Antonio M."/>
            <person name="Oren A."/>
            <person name="Chaudhuri R.R."/>
            <person name="La Ragione R."/>
            <person name="Hildebrand F."/>
            <person name="Pallen M.J."/>
        </authorList>
    </citation>
    <scope>NUCLEOTIDE SEQUENCE</scope>
    <source>
        <strain evidence="2">CHK178-16964</strain>
    </source>
</reference>
<reference evidence="2" key="2">
    <citation type="submission" date="2021-04" db="EMBL/GenBank/DDBJ databases">
        <authorList>
            <person name="Gilroy R."/>
        </authorList>
    </citation>
    <scope>NUCLEOTIDE SEQUENCE</scope>
    <source>
        <strain evidence="2">CHK178-16964</strain>
    </source>
</reference>
<protein>
    <submittedName>
        <fullName evidence="2">Helix-turn-helix domain-containing protein</fullName>
    </submittedName>
</protein>
<dbReference type="PROSITE" id="PS50943">
    <property type="entry name" value="HTH_CROC1"/>
    <property type="match status" value="1"/>
</dbReference>